<evidence type="ECO:0000256" key="6">
    <source>
        <dbReference type="ARBA" id="ARBA00022927"/>
    </source>
</evidence>
<keyword evidence="13" id="KW-1185">Reference proteome</keyword>
<evidence type="ECO:0000256" key="11">
    <source>
        <dbReference type="SAM" id="MobiDB-lite"/>
    </source>
</evidence>
<evidence type="ECO:0000256" key="4">
    <source>
        <dbReference type="ARBA" id="ARBA00022475"/>
    </source>
</evidence>
<keyword evidence="7 10" id="KW-1133">Transmembrane helix</keyword>
<organism evidence="12 13">
    <name type="scientific">Flagellimonas sediminis</name>
    <dbReference type="NCBI Taxonomy" id="2696468"/>
    <lineage>
        <taxon>Bacteria</taxon>
        <taxon>Pseudomonadati</taxon>
        <taxon>Bacteroidota</taxon>
        <taxon>Flavobacteriia</taxon>
        <taxon>Flavobacteriales</taxon>
        <taxon>Flavobacteriaceae</taxon>
        <taxon>Flagellimonas</taxon>
    </lineage>
</organism>
<dbReference type="Proteomes" id="UP000468707">
    <property type="component" value="Unassembled WGS sequence"/>
</dbReference>
<dbReference type="InterPro" id="IPR004692">
    <property type="entry name" value="SecG"/>
</dbReference>
<dbReference type="PANTHER" id="PTHR34182">
    <property type="entry name" value="PROTEIN-EXPORT MEMBRANE PROTEIN SECG"/>
    <property type="match status" value="1"/>
</dbReference>
<comment type="function">
    <text evidence="10">Involved in protein export. Participates in an early event of protein translocation.</text>
</comment>
<evidence type="ECO:0000313" key="13">
    <source>
        <dbReference type="Proteomes" id="UP000468707"/>
    </source>
</evidence>
<protein>
    <recommendedName>
        <fullName evidence="10">Protein-export membrane protein SecG</fullName>
    </recommendedName>
</protein>
<keyword evidence="5 10" id="KW-0812">Transmembrane</keyword>
<keyword evidence="9 10" id="KW-0472">Membrane</keyword>
<feature type="transmembrane region" description="Helical" evidence="10">
    <location>
        <begin position="58"/>
        <end position="76"/>
    </location>
</feature>
<dbReference type="GO" id="GO:0005886">
    <property type="term" value="C:plasma membrane"/>
    <property type="evidence" value="ECO:0007669"/>
    <property type="project" value="UniProtKB-SubCell"/>
</dbReference>
<accession>A0A6I5L0X6</accession>
<evidence type="ECO:0000256" key="3">
    <source>
        <dbReference type="ARBA" id="ARBA00022448"/>
    </source>
</evidence>
<evidence type="ECO:0000256" key="7">
    <source>
        <dbReference type="ARBA" id="ARBA00022989"/>
    </source>
</evidence>
<feature type="compositionally biased region" description="Acidic residues" evidence="11">
    <location>
        <begin position="91"/>
        <end position="105"/>
    </location>
</feature>
<comment type="subcellular location">
    <subcellularLocation>
        <location evidence="1 10">Cell membrane</location>
        <topology evidence="1 10">Multi-pass membrane protein</topology>
    </subcellularLocation>
</comment>
<feature type="transmembrane region" description="Helical" evidence="10">
    <location>
        <begin position="6"/>
        <end position="24"/>
    </location>
</feature>
<name>A0A6I5L0X6_9FLAO</name>
<dbReference type="Pfam" id="PF03840">
    <property type="entry name" value="SecG"/>
    <property type="match status" value="1"/>
</dbReference>
<dbReference type="GO" id="GO:0065002">
    <property type="term" value="P:intracellular protein transmembrane transport"/>
    <property type="evidence" value="ECO:0007669"/>
    <property type="project" value="TreeGrafter"/>
</dbReference>
<keyword evidence="6 10" id="KW-0653">Protein transport</keyword>
<dbReference type="EMBL" id="JAAAMI010000006">
    <property type="protein sequence ID" value="NDV44232.1"/>
    <property type="molecule type" value="Genomic_DNA"/>
</dbReference>
<evidence type="ECO:0000256" key="2">
    <source>
        <dbReference type="ARBA" id="ARBA00008445"/>
    </source>
</evidence>
<evidence type="ECO:0000256" key="10">
    <source>
        <dbReference type="RuleBase" id="RU365087"/>
    </source>
</evidence>
<evidence type="ECO:0000256" key="1">
    <source>
        <dbReference type="ARBA" id="ARBA00004651"/>
    </source>
</evidence>
<evidence type="ECO:0000256" key="8">
    <source>
        <dbReference type="ARBA" id="ARBA00023010"/>
    </source>
</evidence>
<keyword evidence="8 10" id="KW-0811">Translocation</keyword>
<evidence type="ECO:0000256" key="9">
    <source>
        <dbReference type="ARBA" id="ARBA00023136"/>
    </source>
</evidence>
<comment type="similarity">
    <text evidence="2 10">Belongs to the SecG family.</text>
</comment>
<dbReference type="AlphaFoldDB" id="A0A6I5L0X6"/>
<evidence type="ECO:0000313" key="12">
    <source>
        <dbReference type="EMBL" id="NDV44232.1"/>
    </source>
</evidence>
<dbReference type="GO" id="GO:0015450">
    <property type="term" value="F:protein-transporting ATPase activity"/>
    <property type="evidence" value="ECO:0007669"/>
    <property type="project" value="UniProtKB-UniRule"/>
</dbReference>
<dbReference type="GO" id="GO:0043952">
    <property type="term" value="P:protein transport by the Sec complex"/>
    <property type="evidence" value="ECO:0007669"/>
    <property type="project" value="TreeGrafter"/>
</dbReference>
<dbReference type="PRINTS" id="PR01651">
    <property type="entry name" value="SECGEXPORT"/>
</dbReference>
<feature type="region of interest" description="Disordered" evidence="11">
    <location>
        <begin position="91"/>
        <end position="121"/>
    </location>
</feature>
<sequence>MSTFTIFLILIIIVCLLLVLVIMVQNPKGGGLSSSFGGGGTQVVGGVKKTGDFLDKSTWTLATVLIVLILLSNVSLKGNYGSADSKLLQGDDIETVPETVPEEVPEQLPPAGTTNPTDTIG</sequence>
<proteinExistence type="inferred from homology"/>
<keyword evidence="4 10" id="KW-1003">Cell membrane</keyword>
<keyword evidence="3 10" id="KW-0813">Transport</keyword>
<dbReference type="NCBIfam" id="TIGR00810">
    <property type="entry name" value="secG"/>
    <property type="match status" value="1"/>
</dbReference>
<dbReference type="GO" id="GO:0009306">
    <property type="term" value="P:protein secretion"/>
    <property type="evidence" value="ECO:0007669"/>
    <property type="project" value="UniProtKB-UniRule"/>
</dbReference>
<reference evidence="12 13" key="1">
    <citation type="submission" date="2020-01" db="EMBL/GenBank/DDBJ databases">
        <title>Muricauda sediminis sp.nov. 40Bstr401.</title>
        <authorList>
            <person name="Xue Z."/>
            <person name="Zhu S."/>
            <person name="Ren N."/>
            <person name="Chen T."/>
            <person name="Chen X."/>
            <person name="Chen J."/>
            <person name="Yang J."/>
        </authorList>
    </citation>
    <scope>NUCLEOTIDE SEQUENCE [LARGE SCALE GENOMIC DNA]</scope>
    <source>
        <strain evidence="12 13">40Bstr401</strain>
    </source>
</reference>
<evidence type="ECO:0000256" key="5">
    <source>
        <dbReference type="ARBA" id="ARBA00022692"/>
    </source>
</evidence>
<feature type="compositionally biased region" description="Polar residues" evidence="11">
    <location>
        <begin position="112"/>
        <end position="121"/>
    </location>
</feature>
<dbReference type="PANTHER" id="PTHR34182:SF1">
    <property type="entry name" value="PROTEIN-EXPORT MEMBRANE PROTEIN SECG"/>
    <property type="match status" value="1"/>
</dbReference>
<comment type="caution">
    <text evidence="12">The sequence shown here is derived from an EMBL/GenBank/DDBJ whole genome shotgun (WGS) entry which is preliminary data.</text>
</comment>
<dbReference type="RefSeq" id="WP_163635671.1">
    <property type="nucleotide sequence ID" value="NZ_JAAAMI010000006.1"/>
</dbReference>
<gene>
    <name evidence="12" type="primary">secG</name>
    <name evidence="12" type="ORF">GTK07_12935</name>
</gene>